<dbReference type="InParanoid" id="M0ZS97"/>
<evidence type="ECO:0000259" key="2">
    <source>
        <dbReference type="Pfam" id="PF01521"/>
    </source>
</evidence>
<dbReference type="InterPro" id="IPR000361">
    <property type="entry name" value="ATAP_core_dom"/>
</dbReference>
<dbReference type="GO" id="GO:0051537">
    <property type="term" value="F:2 iron, 2 sulfur cluster binding"/>
    <property type="evidence" value="ECO:0000318"/>
    <property type="project" value="GO_Central"/>
</dbReference>
<evidence type="ECO:0000313" key="3">
    <source>
        <dbReference type="EnsemblPlants" id="PGSC0003DMT400006974"/>
    </source>
</evidence>
<dbReference type="GO" id="GO:0005737">
    <property type="term" value="C:cytoplasm"/>
    <property type="evidence" value="ECO:0000318"/>
    <property type="project" value="GO_Central"/>
</dbReference>
<dbReference type="PANTHER" id="PTHR10072:SF58">
    <property type="entry name" value="IRON-SULFUR ASSEMBLY PROTEIN ISCA-LIKE 1, MITOCHONDRIAL"/>
    <property type="match status" value="1"/>
</dbReference>
<dbReference type="Pfam" id="PF01521">
    <property type="entry name" value="Fe-S_biosyn"/>
    <property type="match status" value="1"/>
</dbReference>
<dbReference type="eggNOG" id="KOG1120">
    <property type="taxonomic scope" value="Eukaryota"/>
</dbReference>
<dbReference type="Gene3D" id="2.60.300.12">
    <property type="entry name" value="HesB-like domain"/>
    <property type="match status" value="1"/>
</dbReference>
<dbReference type="GO" id="GO:0051604">
    <property type="term" value="P:protein maturation"/>
    <property type="evidence" value="ECO:0000318"/>
    <property type="project" value="GO_Central"/>
</dbReference>
<dbReference type="GO" id="GO:0005739">
    <property type="term" value="C:mitochondrion"/>
    <property type="evidence" value="ECO:0000318"/>
    <property type="project" value="GO_Central"/>
</dbReference>
<name>M0ZS97_SOLTU</name>
<dbReference type="EnsemblPlants" id="PGSC0003DMT400006974">
    <property type="protein sequence ID" value="PGSC0003DMT400006974"/>
    <property type="gene ID" value="PGSC0003DMG402002701"/>
</dbReference>
<dbReference type="NCBIfam" id="TIGR00049">
    <property type="entry name" value="iron-sulfur cluster assembly accessory protein"/>
    <property type="match status" value="1"/>
</dbReference>
<dbReference type="HOGENOM" id="CLU_1985577_0_0_1"/>
<dbReference type="SUPFAM" id="SSF89360">
    <property type="entry name" value="HesB-like domain"/>
    <property type="match status" value="1"/>
</dbReference>
<evidence type="ECO:0000256" key="1">
    <source>
        <dbReference type="ARBA" id="ARBA00006718"/>
    </source>
</evidence>
<reference evidence="3" key="2">
    <citation type="submission" date="2015-06" db="UniProtKB">
        <authorList>
            <consortium name="EnsemblPlants"/>
        </authorList>
    </citation>
    <scope>IDENTIFICATION</scope>
    <source>
        <strain evidence="3">DM1-3 516 R44</strain>
    </source>
</reference>
<accession>M0ZS97</accession>
<dbReference type="AlphaFoldDB" id="M0ZS97"/>
<reference evidence="4" key="1">
    <citation type="journal article" date="2011" name="Nature">
        <title>Genome sequence and analysis of the tuber crop potato.</title>
        <authorList>
            <consortium name="The Potato Genome Sequencing Consortium"/>
        </authorList>
    </citation>
    <scope>NUCLEOTIDE SEQUENCE [LARGE SCALE GENOMIC DNA]</scope>
    <source>
        <strain evidence="4">cv. DM1-3 516 R44</strain>
    </source>
</reference>
<proteinExistence type="inferred from homology"/>
<protein>
    <submittedName>
        <fullName evidence="3">Iron-sulfur cluster assembly protein</fullName>
    </submittedName>
</protein>
<dbReference type="InterPro" id="IPR050322">
    <property type="entry name" value="Fe-S_cluster_asmbl/transfer"/>
</dbReference>
<dbReference type="InterPro" id="IPR016092">
    <property type="entry name" value="ATAP"/>
</dbReference>
<keyword evidence="4" id="KW-1185">Reference proteome</keyword>
<dbReference type="Proteomes" id="UP000011115">
    <property type="component" value="Unassembled WGS sequence"/>
</dbReference>
<dbReference type="GO" id="GO:0016226">
    <property type="term" value="P:iron-sulfur cluster assembly"/>
    <property type="evidence" value="ECO:0000318"/>
    <property type="project" value="GO_Central"/>
</dbReference>
<organism evidence="3 4">
    <name type="scientific">Solanum tuberosum</name>
    <name type="common">Potato</name>
    <dbReference type="NCBI Taxonomy" id="4113"/>
    <lineage>
        <taxon>Eukaryota</taxon>
        <taxon>Viridiplantae</taxon>
        <taxon>Streptophyta</taxon>
        <taxon>Embryophyta</taxon>
        <taxon>Tracheophyta</taxon>
        <taxon>Spermatophyta</taxon>
        <taxon>Magnoliopsida</taxon>
        <taxon>eudicotyledons</taxon>
        <taxon>Gunneridae</taxon>
        <taxon>Pentapetalae</taxon>
        <taxon>asterids</taxon>
        <taxon>lamiids</taxon>
        <taxon>Solanales</taxon>
        <taxon>Solanaceae</taxon>
        <taxon>Solanoideae</taxon>
        <taxon>Solaneae</taxon>
        <taxon>Solanum</taxon>
    </lineage>
</organism>
<dbReference type="ExpressionAtlas" id="M0ZS97">
    <property type="expression patterns" value="baseline"/>
</dbReference>
<dbReference type="InterPro" id="IPR035903">
    <property type="entry name" value="HesB-like_dom_sf"/>
</dbReference>
<dbReference type="PANTHER" id="PTHR10072">
    <property type="entry name" value="IRON-SULFUR CLUSTER ASSEMBLY PROTEIN"/>
    <property type="match status" value="1"/>
</dbReference>
<dbReference type="STRING" id="4113.M0ZS97"/>
<dbReference type="Gramene" id="PGSC0003DMT400006974">
    <property type="protein sequence ID" value="PGSC0003DMT400006974"/>
    <property type="gene ID" value="PGSC0003DMG402002701"/>
</dbReference>
<comment type="similarity">
    <text evidence="1">Belongs to the HesB/IscA family.</text>
</comment>
<sequence length="126" mass="14508">MANDVIHHQTDYAMDFCCGFISNHNPLNIVDEKGKFDELIEEKGVKILIDPKALMHVIGTKMDFVDDKLRSEFIFINPNSKGQCGCVVYIVEVDELKDEIFIVLKVRTLTWNQILDLGFVDWKLMS</sequence>
<evidence type="ECO:0000313" key="4">
    <source>
        <dbReference type="Proteomes" id="UP000011115"/>
    </source>
</evidence>
<feature type="domain" description="Core" evidence="2">
    <location>
        <begin position="11"/>
        <end position="87"/>
    </location>
</feature>
<dbReference type="PaxDb" id="4113-PGSC0003DMT400006974"/>